<dbReference type="InterPro" id="IPR024524">
    <property type="entry name" value="DUF3800"/>
</dbReference>
<sequence length="373" mass="41450">MATTIYFDESGYTGNDLLLDQQPFFSYASLVAERDEARASVEKIRSACKYQGDELSFGKLASFSAGRRAILDLFNAFEGRIAITAHHKKYALACKFFEYIFEPCLSENNNLLYEFGFHKFVAQVLYMAMAAQHRAAEEIAIDFDKLIRLRSPELLPTLFECQLDRTAVPIRLISEFARLNASTLREELSILESDAVGQWVLELSGTSLYSLLCHWAPHCDSIIAVCDESQPLQHSQYTFDSMIGRTDKLNVELQGVTHRFNFNLAAPIAFAKSHEEPGVQLADVLAGACNAALKSGRASKGFERKLYDSIAPLIIGQSVFPPPPEHAMSTGQYLAGMSLLEELIRRAREGIDLLANLPAFVSRIALHGAARLA</sequence>
<name>A0AAQ1GLE6_9BURK</name>
<dbReference type="Proteomes" id="UP000183529">
    <property type="component" value="Unassembled WGS sequence"/>
</dbReference>
<dbReference type="EMBL" id="FNZM01000017">
    <property type="protein sequence ID" value="SEK09306.1"/>
    <property type="molecule type" value="Genomic_DNA"/>
</dbReference>
<comment type="caution">
    <text evidence="1">The sequence shown here is derived from an EMBL/GenBank/DDBJ whole genome shotgun (WGS) entry which is preliminary data.</text>
</comment>
<evidence type="ECO:0000313" key="1">
    <source>
        <dbReference type="EMBL" id="SEK09306.1"/>
    </source>
</evidence>
<dbReference type="Pfam" id="PF12686">
    <property type="entry name" value="DUF3800"/>
    <property type="match status" value="1"/>
</dbReference>
<accession>A0AAQ1GLE6</accession>
<dbReference type="AlphaFoldDB" id="A0AAQ1GLE6"/>
<protein>
    <recommendedName>
        <fullName evidence="3">DUF3800 domain-containing protein</fullName>
    </recommendedName>
</protein>
<proteinExistence type="predicted"/>
<evidence type="ECO:0008006" key="3">
    <source>
        <dbReference type="Google" id="ProtNLM"/>
    </source>
</evidence>
<evidence type="ECO:0000313" key="2">
    <source>
        <dbReference type="Proteomes" id="UP000183529"/>
    </source>
</evidence>
<reference evidence="1 2" key="1">
    <citation type="submission" date="2016-10" db="EMBL/GenBank/DDBJ databases">
        <authorList>
            <person name="Varghese N."/>
            <person name="Submissions S."/>
        </authorList>
    </citation>
    <scope>NUCLEOTIDE SEQUENCE [LARGE SCALE GENOMIC DNA]</scope>
    <source>
        <strain evidence="1 2">LMG 22274</strain>
    </source>
</reference>
<organism evidence="1 2">
    <name type="scientific">Paraburkholderia tropica</name>
    <dbReference type="NCBI Taxonomy" id="92647"/>
    <lineage>
        <taxon>Bacteria</taxon>
        <taxon>Pseudomonadati</taxon>
        <taxon>Pseudomonadota</taxon>
        <taxon>Betaproteobacteria</taxon>
        <taxon>Burkholderiales</taxon>
        <taxon>Burkholderiaceae</taxon>
        <taxon>Paraburkholderia</taxon>
    </lineage>
</organism>
<gene>
    <name evidence="1" type="ORF">SAMN05216550_117170</name>
</gene>
<dbReference type="RefSeq" id="WP_074986439.1">
    <property type="nucleotide sequence ID" value="NZ_CADFGN010000003.1"/>
</dbReference>